<dbReference type="OrthoDB" id="23692at2"/>
<dbReference type="NCBIfam" id="TIGR00254">
    <property type="entry name" value="GGDEF"/>
    <property type="match status" value="1"/>
</dbReference>
<feature type="coiled-coil region" evidence="1">
    <location>
        <begin position="153"/>
        <end position="187"/>
    </location>
</feature>
<dbReference type="InterPro" id="IPR035965">
    <property type="entry name" value="PAS-like_dom_sf"/>
</dbReference>
<dbReference type="InterPro" id="IPR043128">
    <property type="entry name" value="Rev_trsase/Diguanyl_cyclase"/>
</dbReference>
<dbReference type="PROSITE" id="PS50883">
    <property type="entry name" value="EAL"/>
    <property type="match status" value="1"/>
</dbReference>
<name>A0A5C8ZFE6_9ACTN</name>
<feature type="domain" description="EAL" evidence="2">
    <location>
        <begin position="378"/>
        <end position="625"/>
    </location>
</feature>
<evidence type="ECO:0000259" key="3">
    <source>
        <dbReference type="PROSITE" id="PS50887"/>
    </source>
</evidence>
<evidence type="ECO:0000313" key="4">
    <source>
        <dbReference type="EMBL" id="TXR55979.1"/>
    </source>
</evidence>
<dbReference type="RefSeq" id="WP_147926413.1">
    <property type="nucleotide sequence ID" value="NZ_VKAC01000006.1"/>
</dbReference>
<dbReference type="InterPro" id="IPR000160">
    <property type="entry name" value="GGDEF_dom"/>
</dbReference>
<dbReference type="SUPFAM" id="SSF55785">
    <property type="entry name" value="PYP-like sensor domain (PAS domain)"/>
    <property type="match status" value="1"/>
</dbReference>
<reference evidence="4 5" key="1">
    <citation type="submission" date="2019-07" db="EMBL/GenBank/DDBJ databases">
        <title>Quadrisphaera sp. strain DD2A genome sequencing and assembly.</title>
        <authorList>
            <person name="Kim I."/>
        </authorList>
    </citation>
    <scope>NUCLEOTIDE SEQUENCE [LARGE SCALE GENOMIC DNA]</scope>
    <source>
        <strain evidence="4 5">DD2A</strain>
    </source>
</reference>
<dbReference type="InterPro" id="IPR029787">
    <property type="entry name" value="Nucleotide_cyclase"/>
</dbReference>
<dbReference type="SUPFAM" id="SSF55073">
    <property type="entry name" value="Nucleotide cyclase"/>
    <property type="match status" value="1"/>
</dbReference>
<dbReference type="PANTHER" id="PTHR44757">
    <property type="entry name" value="DIGUANYLATE CYCLASE DGCP"/>
    <property type="match status" value="1"/>
</dbReference>
<proteinExistence type="predicted"/>
<dbReference type="Pfam" id="PF00563">
    <property type="entry name" value="EAL"/>
    <property type="match status" value="1"/>
</dbReference>
<gene>
    <name evidence="4" type="ORF">FMM08_10975</name>
</gene>
<dbReference type="PROSITE" id="PS50887">
    <property type="entry name" value="GGDEF"/>
    <property type="match status" value="1"/>
</dbReference>
<dbReference type="FunFam" id="3.20.20.450:FF:000001">
    <property type="entry name" value="Cyclic di-GMP phosphodiesterase yahA"/>
    <property type="match status" value="1"/>
</dbReference>
<dbReference type="PANTHER" id="PTHR44757:SF2">
    <property type="entry name" value="BIOFILM ARCHITECTURE MAINTENANCE PROTEIN MBAA"/>
    <property type="match status" value="1"/>
</dbReference>
<dbReference type="CDD" id="cd01948">
    <property type="entry name" value="EAL"/>
    <property type="match status" value="1"/>
</dbReference>
<dbReference type="CDD" id="cd01949">
    <property type="entry name" value="GGDEF"/>
    <property type="match status" value="1"/>
</dbReference>
<protein>
    <submittedName>
        <fullName evidence="4">GGDEF domain-containing protein</fullName>
    </submittedName>
</protein>
<dbReference type="InterPro" id="IPR001633">
    <property type="entry name" value="EAL_dom"/>
</dbReference>
<dbReference type="SMART" id="SM00052">
    <property type="entry name" value="EAL"/>
    <property type="match status" value="1"/>
</dbReference>
<keyword evidence="1" id="KW-0175">Coiled coil</keyword>
<dbReference type="Pfam" id="PF00990">
    <property type="entry name" value="GGDEF"/>
    <property type="match status" value="1"/>
</dbReference>
<dbReference type="InterPro" id="IPR052155">
    <property type="entry name" value="Biofilm_reg_signaling"/>
</dbReference>
<feature type="domain" description="GGDEF" evidence="3">
    <location>
        <begin position="225"/>
        <end position="369"/>
    </location>
</feature>
<comment type="caution">
    <text evidence="4">The sequence shown here is derived from an EMBL/GenBank/DDBJ whole genome shotgun (WGS) entry which is preliminary data.</text>
</comment>
<dbReference type="SUPFAM" id="SSF141868">
    <property type="entry name" value="EAL domain-like"/>
    <property type="match status" value="1"/>
</dbReference>
<keyword evidence="5" id="KW-1185">Reference proteome</keyword>
<dbReference type="AlphaFoldDB" id="A0A5C8ZFE6"/>
<dbReference type="SMART" id="SM00267">
    <property type="entry name" value="GGDEF"/>
    <property type="match status" value="1"/>
</dbReference>
<evidence type="ECO:0000313" key="5">
    <source>
        <dbReference type="Proteomes" id="UP000321234"/>
    </source>
</evidence>
<dbReference type="EMBL" id="VKAC01000006">
    <property type="protein sequence ID" value="TXR55979.1"/>
    <property type="molecule type" value="Genomic_DNA"/>
</dbReference>
<evidence type="ECO:0000259" key="2">
    <source>
        <dbReference type="PROSITE" id="PS50883"/>
    </source>
</evidence>
<evidence type="ECO:0000256" key="1">
    <source>
        <dbReference type="SAM" id="Coils"/>
    </source>
</evidence>
<sequence>MSRARAVPLQLVPDLGAGAPGPAPRADDVVVPVEPSPSPTVVDRWDRSPCPQLVLDPTATTVLAANQTFWDWTGLERPAVLGTSFARLLPVGDRILWSTHCLPKLEAAGRVDEISVEVVGSGGQRRAAFLTASRSGAGLDEHVLVALFGAAERRRYEEDLLASKRRAEASEAQRARAEARLQHLAEHDSVTGLLNRRGLHAALLASLASGETAAGPAGAADSTTRRLVVFFIDLDGFKQVNDSTGHAGGDALLAKVAERLRATVRPEAALARFAGDEFVLLDAMPAGGEGAVLEEVCQRILAALAQPVVISGVEVVVSASIGVARAADCAAPAGAVGPEEQAEALLHRADAAMYAVKRGGRGGWRIHDPGASDPAADRLRLLEQLRHGIADGQLRLHHQPRVDLASGRTTGVEALVRWQHPERGLLPPAEFIEVAEESGLVRELGAWVLEAAVAQAAAWNASGRSLEVSVNVSARQLADPDLSSTVATALARHGVPASQLVLEITETALMLDPVAAATTLRRLADLGTRIAVDDFGTGYASLTYLRRFPVHELKVDKSFVDGVARDSGDRAIVATCLQLAHALGLTSVAEGVETREQRDALAELGCHVVQGYLFGRPVPAELLAP</sequence>
<dbReference type="Gene3D" id="3.30.70.270">
    <property type="match status" value="1"/>
</dbReference>
<dbReference type="Gene3D" id="3.20.20.450">
    <property type="entry name" value="EAL domain"/>
    <property type="match status" value="1"/>
</dbReference>
<dbReference type="Proteomes" id="UP000321234">
    <property type="component" value="Unassembled WGS sequence"/>
</dbReference>
<dbReference type="InterPro" id="IPR035919">
    <property type="entry name" value="EAL_sf"/>
</dbReference>
<accession>A0A5C8ZFE6</accession>
<organism evidence="4 5">
    <name type="scientific">Quadrisphaera setariae</name>
    <dbReference type="NCBI Taxonomy" id="2593304"/>
    <lineage>
        <taxon>Bacteria</taxon>
        <taxon>Bacillati</taxon>
        <taxon>Actinomycetota</taxon>
        <taxon>Actinomycetes</taxon>
        <taxon>Kineosporiales</taxon>
        <taxon>Kineosporiaceae</taxon>
        <taxon>Quadrisphaera</taxon>
    </lineage>
</organism>